<feature type="chain" id="PRO_5039257611" description="DUF4230 domain-containing protein" evidence="2">
    <location>
        <begin position="23"/>
        <end position="207"/>
    </location>
</feature>
<organism evidence="3 4">
    <name type="scientific">Roseburia faecis</name>
    <dbReference type="NCBI Taxonomy" id="301302"/>
    <lineage>
        <taxon>Bacteria</taxon>
        <taxon>Bacillati</taxon>
        <taxon>Bacillota</taxon>
        <taxon>Clostridia</taxon>
        <taxon>Lachnospirales</taxon>
        <taxon>Lachnospiraceae</taxon>
        <taxon>Roseburia</taxon>
    </lineage>
</organism>
<evidence type="ECO:0008006" key="5">
    <source>
        <dbReference type="Google" id="ProtNLM"/>
    </source>
</evidence>
<feature type="signal peptide" evidence="2">
    <location>
        <begin position="1"/>
        <end position="22"/>
    </location>
</feature>
<evidence type="ECO:0000313" key="3">
    <source>
        <dbReference type="EMBL" id="CUM93354.1"/>
    </source>
</evidence>
<name>A0A173SRL6_9FIRM</name>
<feature type="coiled-coil region" evidence="1">
    <location>
        <begin position="129"/>
        <end position="156"/>
    </location>
</feature>
<proteinExistence type="predicted"/>
<sequence length="207" mass="23344">MKKTIEVLVIVAMIGLFCSCGAEQEAADTMQMEPQLSQMKTISEWATMECYYHNVAEYYQKNASGYLLWKKDKNFWISYDGIVTLGIDSSKLDVKVDGENVKIHIPEAKVLSSKPNPDSITKDSYYYAKNSAIADADDQTKAYKKAEKEMEKTAANDTVLLAQAQQRVQSMLEDYVKNMGTMLGKEYTITWDIKGNHVKSDTAESTE</sequence>
<dbReference type="Proteomes" id="UP000095495">
    <property type="component" value="Unassembled WGS sequence"/>
</dbReference>
<dbReference type="EMBL" id="CYXV01000006">
    <property type="protein sequence ID" value="CUM93354.1"/>
    <property type="molecule type" value="Genomic_DNA"/>
</dbReference>
<dbReference type="Pfam" id="PF14014">
    <property type="entry name" value="DUF4230"/>
    <property type="match status" value="1"/>
</dbReference>
<gene>
    <name evidence="3" type="ORF">ERS852420_01614</name>
</gene>
<protein>
    <recommendedName>
        <fullName evidence="5">DUF4230 domain-containing protein</fullName>
    </recommendedName>
</protein>
<dbReference type="PROSITE" id="PS51257">
    <property type="entry name" value="PROKAR_LIPOPROTEIN"/>
    <property type="match status" value="1"/>
</dbReference>
<keyword evidence="2" id="KW-0732">Signal</keyword>
<dbReference type="InterPro" id="IPR025324">
    <property type="entry name" value="DUF4230"/>
</dbReference>
<dbReference type="RefSeq" id="WP_055262448.1">
    <property type="nucleotide sequence ID" value="NZ_CYXV01000006.1"/>
</dbReference>
<evidence type="ECO:0000256" key="1">
    <source>
        <dbReference type="SAM" id="Coils"/>
    </source>
</evidence>
<evidence type="ECO:0000256" key="2">
    <source>
        <dbReference type="SAM" id="SignalP"/>
    </source>
</evidence>
<accession>A0A173SRL6</accession>
<dbReference type="AlphaFoldDB" id="A0A173SRL6"/>
<keyword evidence="1" id="KW-0175">Coiled coil</keyword>
<evidence type="ECO:0000313" key="4">
    <source>
        <dbReference type="Proteomes" id="UP000095495"/>
    </source>
</evidence>
<reference evidence="3 4" key="1">
    <citation type="submission" date="2015-09" db="EMBL/GenBank/DDBJ databases">
        <authorList>
            <consortium name="Pathogen Informatics"/>
        </authorList>
    </citation>
    <scope>NUCLEOTIDE SEQUENCE [LARGE SCALE GENOMIC DNA]</scope>
    <source>
        <strain evidence="3 4">2789STDY5608863</strain>
    </source>
</reference>